<feature type="active site" description="Cysteine persulfide intermediate" evidence="14">
    <location>
        <position position="217"/>
    </location>
</feature>
<feature type="active site" description="Nucleophile" evidence="14">
    <location>
        <position position="120"/>
    </location>
</feature>
<comment type="similarity">
    <text evidence="2 14">Belongs to the MnmA/TRMU family.</text>
</comment>
<keyword evidence="9 14" id="KW-0547">Nucleotide-binding</keyword>
<reference evidence="17" key="1">
    <citation type="submission" date="2022-09" db="EMBL/GenBank/DDBJ databases">
        <title>Molecular characterization of Glaesserella parasuis strains circulating in commercial swine farms using whole-genome sequencing.</title>
        <authorList>
            <person name="Mugabi R."/>
            <person name="Clavijo M."/>
            <person name="Li G."/>
        </authorList>
    </citation>
    <scope>NUCLEOTIDE SEQUENCE</scope>
    <source>
        <strain evidence="17">0435-53</strain>
    </source>
</reference>
<dbReference type="EC" id="2.8.1.13" evidence="3 14"/>
<feature type="binding site" evidence="14">
    <location>
        <position position="55"/>
    </location>
    <ligand>
        <name>ATP</name>
        <dbReference type="ChEBI" id="CHEBI:30616"/>
    </ligand>
</feature>
<dbReference type="HAMAP" id="MF_00144">
    <property type="entry name" value="tRNA_thiouridyl_MnmA"/>
    <property type="match status" value="1"/>
</dbReference>
<dbReference type="SUPFAM" id="SSF52402">
    <property type="entry name" value="Adenine nucleotide alpha hydrolases-like"/>
    <property type="match status" value="1"/>
</dbReference>
<dbReference type="InterPro" id="IPR046884">
    <property type="entry name" value="MnmA-like_central"/>
</dbReference>
<evidence type="ECO:0000256" key="1">
    <source>
        <dbReference type="ARBA" id="ARBA00004496"/>
    </source>
</evidence>
<keyword evidence="7 14" id="KW-0808">Transferase</keyword>
<evidence type="ECO:0000256" key="9">
    <source>
        <dbReference type="ARBA" id="ARBA00022741"/>
    </source>
</evidence>
<feature type="binding site" evidence="14">
    <location>
        <position position="145"/>
    </location>
    <ligand>
        <name>ATP</name>
        <dbReference type="ChEBI" id="CHEBI:30616"/>
    </ligand>
</feature>
<dbReference type="CDD" id="cd01998">
    <property type="entry name" value="MnmA_TRMU-like"/>
    <property type="match status" value="1"/>
</dbReference>
<comment type="catalytic activity">
    <reaction evidence="13 14">
        <text>S-sulfanyl-L-cysteinyl-[protein] + uridine(34) in tRNA + AH2 + ATP = 2-thiouridine(34) in tRNA + L-cysteinyl-[protein] + A + AMP + diphosphate + H(+)</text>
        <dbReference type="Rhea" id="RHEA:47032"/>
        <dbReference type="Rhea" id="RHEA-COMP:10131"/>
        <dbReference type="Rhea" id="RHEA-COMP:11726"/>
        <dbReference type="Rhea" id="RHEA-COMP:11727"/>
        <dbReference type="Rhea" id="RHEA-COMP:11728"/>
        <dbReference type="ChEBI" id="CHEBI:13193"/>
        <dbReference type="ChEBI" id="CHEBI:15378"/>
        <dbReference type="ChEBI" id="CHEBI:17499"/>
        <dbReference type="ChEBI" id="CHEBI:29950"/>
        <dbReference type="ChEBI" id="CHEBI:30616"/>
        <dbReference type="ChEBI" id="CHEBI:33019"/>
        <dbReference type="ChEBI" id="CHEBI:61963"/>
        <dbReference type="ChEBI" id="CHEBI:65315"/>
        <dbReference type="ChEBI" id="CHEBI:87170"/>
        <dbReference type="ChEBI" id="CHEBI:456215"/>
        <dbReference type="EC" id="2.8.1.13"/>
    </reaction>
</comment>
<dbReference type="NCBIfam" id="NF001138">
    <property type="entry name" value="PRK00143.1"/>
    <property type="match status" value="1"/>
</dbReference>
<dbReference type="Gene3D" id="2.40.30.10">
    <property type="entry name" value="Translation factors"/>
    <property type="match status" value="1"/>
</dbReference>
<feature type="domain" description="tRNA-specific 2-thiouridylase MnmA-like C-terminal" evidence="15">
    <location>
        <begin position="303"/>
        <end position="378"/>
    </location>
</feature>
<evidence type="ECO:0000256" key="2">
    <source>
        <dbReference type="ARBA" id="ARBA00006191"/>
    </source>
</evidence>
<dbReference type="Pfam" id="PF03054">
    <property type="entry name" value="tRNA_Me_trans"/>
    <property type="match status" value="1"/>
</dbReference>
<dbReference type="InterPro" id="IPR023382">
    <property type="entry name" value="MnmA-like_central_sf"/>
</dbReference>
<evidence type="ECO:0000256" key="6">
    <source>
        <dbReference type="ARBA" id="ARBA00022555"/>
    </source>
</evidence>
<dbReference type="InterPro" id="IPR004506">
    <property type="entry name" value="MnmA-like"/>
</dbReference>
<dbReference type="EMBL" id="JAODIR010000010">
    <property type="protein sequence ID" value="MDD2167633.1"/>
    <property type="molecule type" value="Genomic_DNA"/>
</dbReference>
<evidence type="ECO:0000256" key="11">
    <source>
        <dbReference type="ARBA" id="ARBA00022884"/>
    </source>
</evidence>
<dbReference type="InterPro" id="IPR014729">
    <property type="entry name" value="Rossmann-like_a/b/a_fold"/>
</dbReference>
<dbReference type="NCBIfam" id="TIGR00420">
    <property type="entry name" value="trmU"/>
    <property type="match status" value="1"/>
</dbReference>
<feature type="site" description="Interaction with tRNA" evidence="14">
    <location>
        <position position="146"/>
    </location>
</feature>
<evidence type="ECO:0000256" key="10">
    <source>
        <dbReference type="ARBA" id="ARBA00022840"/>
    </source>
</evidence>
<dbReference type="GO" id="GO:0103016">
    <property type="term" value="F:tRNA-uridine 2-sulfurtransferase activity"/>
    <property type="evidence" value="ECO:0007669"/>
    <property type="project" value="UniProtKB-EC"/>
</dbReference>
<keyword evidence="8 14" id="KW-0819">tRNA processing</keyword>
<evidence type="ECO:0000256" key="14">
    <source>
        <dbReference type="HAMAP-Rule" id="MF_00144"/>
    </source>
</evidence>
<dbReference type="InterPro" id="IPR046885">
    <property type="entry name" value="MnmA-like_C"/>
</dbReference>
<dbReference type="FunFam" id="2.40.30.10:FF:000023">
    <property type="entry name" value="tRNA-specific 2-thiouridylase MnmA"/>
    <property type="match status" value="1"/>
</dbReference>
<name>A0AA42EGA1_GLAPU</name>
<evidence type="ECO:0000256" key="7">
    <source>
        <dbReference type="ARBA" id="ARBA00022679"/>
    </source>
</evidence>
<evidence type="ECO:0000256" key="8">
    <source>
        <dbReference type="ARBA" id="ARBA00022694"/>
    </source>
</evidence>
<dbReference type="RefSeq" id="WP_042906080.1">
    <property type="nucleotide sequence ID" value="NZ_JHQI01000055.1"/>
</dbReference>
<gene>
    <name evidence="14 17" type="primary">mnmA</name>
    <name evidence="17" type="ORF">N5925_03220</name>
</gene>
<organism evidence="17 18">
    <name type="scientific">Glaesserella parasuis</name>
    <name type="common">Haemophilus parasuis</name>
    <dbReference type="NCBI Taxonomy" id="738"/>
    <lineage>
        <taxon>Bacteria</taxon>
        <taxon>Pseudomonadati</taxon>
        <taxon>Pseudomonadota</taxon>
        <taxon>Gammaproteobacteria</taxon>
        <taxon>Pasteurellales</taxon>
        <taxon>Pasteurellaceae</taxon>
        <taxon>Glaesserella</taxon>
    </lineage>
</organism>
<feature type="domain" description="tRNA-specific 2-thiouridylase MnmA-like central" evidence="16">
    <location>
        <begin position="225"/>
        <end position="293"/>
    </location>
</feature>
<feature type="region of interest" description="Interaction with tRNA" evidence="14">
    <location>
        <begin position="329"/>
        <end position="330"/>
    </location>
</feature>
<evidence type="ECO:0000256" key="3">
    <source>
        <dbReference type="ARBA" id="ARBA00011949"/>
    </source>
</evidence>
<dbReference type="PANTHER" id="PTHR11933:SF5">
    <property type="entry name" value="MITOCHONDRIAL TRNA-SPECIFIC 2-THIOURIDYLASE 1"/>
    <property type="match status" value="1"/>
</dbReference>
<dbReference type="FunFam" id="2.30.30.280:FF:000001">
    <property type="entry name" value="tRNA-specific 2-thiouridylase MnmA"/>
    <property type="match status" value="1"/>
</dbReference>
<keyword evidence="11 14" id="KW-0694">RNA-binding</keyword>
<keyword evidence="5 14" id="KW-0963">Cytoplasm</keyword>
<protein>
    <recommendedName>
        <fullName evidence="4 14">tRNA-specific 2-thiouridylase MnmA</fullName>
        <ecNumber evidence="3 14">2.8.1.13</ecNumber>
    </recommendedName>
</protein>
<dbReference type="Pfam" id="PF20258">
    <property type="entry name" value="tRNA_Me_trans_C"/>
    <property type="match status" value="1"/>
</dbReference>
<feature type="site" description="Interaction with tRNA" evidence="14">
    <location>
        <position position="362"/>
    </location>
</feature>
<evidence type="ECO:0000256" key="4">
    <source>
        <dbReference type="ARBA" id="ARBA00013805"/>
    </source>
</evidence>
<comment type="subcellular location">
    <subcellularLocation>
        <location evidence="1 14">Cytoplasm</location>
    </subcellularLocation>
</comment>
<dbReference type="AlphaFoldDB" id="A0AA42EGA1"/>
<dbReference type="Gene3D" id="2.30.30.280">
    <property type="entry name" value="Adenine nucleotide alpha hydrolases-like domains"/>
    <property type="match status" value="1"/>
</dbReference>
<dbReference type="GO" id="GO:0002143">
    <property type="term" value="P:tRNA wobble position uridine thiolation"/>
    <property type="evidence" value="ECO:0007669"/>
    <property type="project" value="TreeGrafter"/>
</dbReference>
<feature type="region of interest" description="Interaction with tRNA" evidence="14">
    <location>
        <begin position="167"/>
        <end position="169"/>
    </location>
</feature>
<evidence type="ECO:0000259" key="15">
    <source>
        <dbReference type="Pfam" id="PF20258"/>
    </source>
</evidence>
<evidence type="ECO:0000256" key="12">
    <source>
        <dbReference type="ARBA" id="ARBA00023157"/>
    </source>
</evidence>
<sequence>MKSKTYQQHFPALTDEQLAENAKKKVICGMSGGVDSSVSAFILQQQGYQVEGLFMKNWEEDDDTDYCTAAADLADAQAVCDKLSIKLHKINFAAEYWDNVFEHFLAEYKAGRTPNPDILCNKEIKFKAFLEYAAEDLGADFIATGHYVRRPPLDQQSKLLRGLDSNKDQSYFLYTLSEQQVAQSLFPVGDIEKPIVRAIAEDLGLATAKKKDSTGICFIGERKFKDFLARYLPAQAGDIKTVDGQVIGRHDGLMYHTLGQRKGLGIGGVKGASENAWYVVEKDLVNNALIVAQGQDNSALLSSGLIASQLHWVDRQPIREKLRCTVKTRYRQADILCEIQPLDDETIRVIFDEPQIAVTPGQSAVFYQGEVCLGGGIIEEQLK</sequence>
<dbReference type="GO" id="GO:0005737">
    <property type="term" value="C:cytoplasm"/>
    <property type="evidence" value="ECO:0007669"/>
    <property type="project" value="UniProtKB-SubCell"/>
</dbReference>
<keyword evidence="10 14" id="KW-0067">ATP-binding</keyword>
<evidence type="ECO:0000259" key="16">
    <source>
        <dbReference type="Pfam" id="PF20259"/>
    </source>
</evidence>
<evidence type="ECO:0000256" key="5">
    <source>
        <dbReference type="ARBA" id="ARBA00022490"/>
    </source>
</evidence>
<dbReference type="Pfam" id="PF20259">
    <property type="entry name" value="tRNA_Me_trans_M"/>
    <property type="match status" value="1"/>
</dbReference>
<dbReference type="Gene3D" id="3.40.50.620">
    <property type="entry name" value="HUPs"/>
    <property type="match status" value="1"/>
</dbReference>
<dbReference type="GO" id="GO:0005524">
    <property type="term" value="F:ATP binding"/>
    <property type="evidence" value="ECO:0007669"/>
    <property type="project" value="UniProtKB-KW"/>
</dbReference>
<feature type="region of interest" description="Interaction with target base in tRNA" evidence="14">
    <location>
        <begin position="115"/>
        <end position="117"/>
    </location>
</feature>
<keyword evidence="6 14" id="KW-0820">tRNA-binding</keyword>
<accession>A0AA42EGA1</accession>
<dbReference type="GO" id="GO:0000049">
    <property type="term" value="F:tRNA binding"/>
    <property type="evidence" value="ECO:0007669"/>
    <property type="project" value="UniProtKB-KW"/>
</dbReference>
<keyword evidence="12 14" id="KW-1015">Disulfide bond</keyword>
<dbReference type="Proteomes" id="UP001148834">
    <property type="component" value="Unassembled WGS sequence"/>
</dbReference>
<evidence type="ECO:0000256" key="13">
    <source>
        <dbReference type="ARBA" id="ARBA00051542"/>
    </source>
</evidence>
<dbReference type="PANTHER" id="PTHR11933">
    <property type="entry name" value="TRNA 5-METHYLAMINOMETHYL-2-THIOURIDYLATE -METHYLTRANSFERASE"/>
    <property type="match status" value="1"/>
</dbReference>
<comment type="function">
    <text evidence="14">Catalyzes the 2-thiolation of uridine at the wobble position (U34) of tRNA, leading to the formation of s(2)U34.</text>
</comment>
<feature type="binding site" evidence="14">
    <location>
        <begin position="29"/>
        <end position="36"/>
    </location>
    <ligand>
        <name>ATP</name>
        <dbReference type="ChEBI" id="CHEBI:30616"/>
    </ligand>
</feature>
<dbReference type="FunFam" id="3.40.50.620:FF:000004">
    <property type="entry name" value="tRNA-specific 2-thiouridylase MnmA"/>
    <property type="match status" value="1"/>
</dbReference>
<evidence type="ECO:0000313" key="17">
    <source>
        <dbReference type="EMBL" id="MDD2167633.1"/>
    </source>
</evidence>
<comment type="caution">
    <text evidence="17">The sequence shown here is derived from an EMBL/GenBank/DDBJ whole genome shotgun (WGS) entry which is preliminary data.</text>
</comment>
<evidence type="ECO:0000313" key="18">
    <source>
        <dbReference type="Proteomes" id="UP001148834"/>
    </source>
</evidence>
<feature type="disulfide bond" description="Alternate" evidence="14">
    <location>
        <begin position="120"/>
        <end position="217"/>
    </location>
</feature>
<proteinExistence type="inferred from homology"/>